<reference evidence="2 3" key="1">
    <citation type="submission" date="2018-11" db="EMBL/GenBank/DDBJ databases">
        <title>Genomic Encyclopedia of Type Strains, Phase IV (KMG-IV): sequencing the most valuable type-strain genomes for metagenomic binning, comparative biology and taxonomic classification.</title>
        <authorList>
            <person name="Goeker M."/>
        </authorList>
    </citation>
    <scope>NUCLEOTIDE SEQUENCE [LARGE SCALE GENOMIC DNA]</scope>
    <source>
        <strain evidence="2 3">DSM 102936</strain>
    </source>
</reference>
<keyword evidence="1" id="KW-0472">Membrane</keyword>
<gene>
    <name evidence="2" type="ORF">EDD75_1399</name>
</gene>
<dbReference type="Proteomes" id="UP000282654">
    <property type="component" value="Unassembled WGS sequence"/>
</dbReference>
<keyword evidence="3" id="KW-1185">Reference proteome</keyword>
<keyword evidence="1" id="KW-0812">Transmembrane</keyword>
<dbReference type="RefSeq" id="WP_123929977.1">
    <property type="nucleotide sequence ID" value="NZ_RKRE01000002.1"/>
</dbReference>
<name>A0A3N5AQG8_9THEO</name>
<sequence>MVAAQKGRVNLLKIALLTSVILVICLFLWHTLVRLRVAMGIDGGAAAETPAVALGFLVLFLTGICYGLWVLLVEHYIAFALTREWIAGILKEIGGAEETKKRKYAV</sequence>
<comment type="caution">
    <text evidence="2">The sequence shown here is derived from an EMBL/GenBank/DDBJ whole genome shotgun (WGS) entry which is preliminary data.</text>
</comment>
<feature type="transmembrane region" description="Helical" evidence="1">
    <location>
        <begin position="52"/>
        <end position="73"/>
    </location>
</feature>
<evidence type="ECO:0000313" key="2">
    <source>
        <dbReference type="EMBL" id="RPF47124.1"/>
    </source>
</evidence>
<protein>
    <submittedName>
        <fullName evidence="2">Uncharacterized protein</fullName>
    </submittedName>
</protein>
<dbReference type="AlphaFoldDB" id="A0A3N5AQG8"/>
<accession>A0A3N5AQG8</accession>
<keyword evidence="1" id="KW-1133">Transmembrane helix</keyword>
<evidence type="ECO:0000256" key="1">
    <source>
        <dbReference type="SAM" id="Phobius"/>
    </source>
</evidence>
<evidence type="ECO:0000313" key="3">
    <source>
        <dbReference type="Proteomes" id="UP000282654"/>
    </source>
</evidence>
<dbReference type="EMBL" id="RKRE01000002">
    <property type="protein sequence ID" value="RPF47124.1"/>
    <property type="molecule type" value="Genomic_DNA"/>
</dbReference>
<dbReference type="OrthoDB" id="9853173at2"/>
<feature type="transmembrane region" description="Helical" evidence="1">
    <location>
        <begin position="12"/>
        <end position="32"/>
    </location>
</feature>
<organism evidence="2 3">
    <name type="scientific">Thermodesulfitimonas autotrophica</name>
    <dbReference type="NCBI Taxonomy" id="1894989"/>
    <lineage>
        <taxon>Bacteria</taxon>
        <taxon>Bacillati</taxon>
        <taxon>Bacillota</taxon>
        <taxon>Clostridia</taxon>
        <taxon>Thermoanaerobacterales</taxon>
        <taxon>Thermoanaerobacteraceae</taxon>
        <taxon>Thermodesulfitimonas</taxon>
    </lineage>
</organism>
<proteinExistence type="predicted"/>